<evidence type="ECO:0000256" key="1">
    <source>
        <dbReference type="SAM" id="Phobius"/>
    </source>
</evidence>
<gene>
    <name evidence="2" type="ORF">WQ57_01825</name>
</gene>
<dbReference type="AlphaFoldDB" id="A0A0M2T5D4"/>
<accession>A0A0M2T5D4</accession>
<evidence type="ECO:0000313" key="2">
    <source>
        <dbReference type="EMBL" id="KKK40030.1"/>
    </source>
</evidence>
<dbReference type="EMBL" id="LAYY01000001">
    <property type="protein sequence ID" value="KKK40030.1"/>
    <property type="molecule type" value="Genomic_DNA"/>
</dbReference>
<reference evidence="2 3" key="1">
    <citation type="submission" date="2015-04" db="EMBL/GenBank/DDBJ databases">
        <title>Taxonomic description and genome sequence of Bacillus campisalis sp. nov., a novel member of the genus Bacillus isolated from solar saltern.</title>
        <authorList>
            <person name="Mathan Kumar R."/>
            <person name="Kaur G."/>
            <person name="Kumar A."/>
            <person name="Singh N.K."/>
            <person name="Kaur N."/>
            <person name="Kumar N."/>
            <person name="Mayilraj S."/>
        </authorList>
    </citation>
    <scope>NUCLEOTIDE SEQUENCE [LARGE SCALE GENOMIC DNA]</scope>
    <source>
        <strain evidence="2 3">SA2-6</strain>
    </source>
</reference>
<keyword evidence="1" id="KW-0812">Transmembrane</keyword>
<comment type="caution">
    <text evidence="2">The sequence shown here is derived from an EMBL/GenBank/DDBJ whole genome shotgun (WGS) entry which is preliminary data.</text>
</comment>
<dbReference type="PATRIC" id="fig|1408103.3.peg.410"/>
<organism evidence="2 3">
    <name type="scientific">Mesobacillus campisalis</name>
    <dbReference type="NCBI Taxonomy" id="1408103"/>
    <lineage>
        <taxon>Bacteria</taxon>
        <taxon>Bacillati</taxon>
        <taxon>Bacillota</taxon>
        <taxon>Bacilli</taxon>
        <taxon>Bacillales</taxon>
        <taxon>Bacillaceae</taxon>
        <taxon>Mesobacillus</taxon>
    </lineage>
</organism>
<sequence length="81" mass="8839">MVSGKWILIIHVLSMLQAFANFTGFLMFSLFWIATIAFTFAEAFILPLLAADAPKFVEGYLVEHGDGSSASLSVGSNHQPF</sequence>
<evidence type="ECO:0000313" key="3">
    <source>
        <dbReference type="Proteomes" id="UP000034166"/>
    </source>
</evidence>
<name>A0A0M2T5D4_9BACI</name>
<keyword evidence="3" id="KW-1185">Reference proteome</keyword>
<protein>
    <submittedName>
        <fullName evidence="2">Uncharacterized protein</fullName>
    </submittedName>
</protein>
<dbReference type="Proteomes" id="UP000034166">
    <property type="component" value="Unassembled WGS sequence"/>
</dbReference>
<proteinExistence type="predicted"/>
<keyword evidence="1" id="KW-0472">Membrane</keyword>
<feature type="transmembrane region" description="Helical" evidence="1">
    <location>
        <begin position="30"/>
        <end position="51"/>
    </location>
</feature>
<keyword evidence="1" id="KW-1133">Transmembrane helix</keyword>